<feature type="binding site" description="covalent" evidence="6">
    <location>
        <position position="66"/>
    </location>
    <ligand>
        <name>heme c</name>
        <dbReference type="ChEBI" id="CHEBI:61717"/>
    </ligand>
</feature>
<keyword evidence="5 6" id="KW-0408">Iron</keyword>
<keyword evidence="4" id="KW-0249">Electron transport</keyword>
<feature type="signal peptide" evidence="7">
    <location>
        <begin position="1"/>
        <end position="17"/>
    </location>
</feature>
<evidence type="ECO:0000256" key="3">
    <source>
        <dbReference type="ARBA" id="ARBA00022723"/>
    </source>
</evidence>
<keyword evidence="10" id="KW-1185">Reference proteome</keyword>
<evidence type="ECO:0000256" key="2">
    <source>
        <dbReference type="ARBA" id="ARBA00022617"/>
    </source>
</evidence>
<evidence type="ECO:0000313" key="9">
    <source>
        <dbReference type="EMBL" id="RCH54438.1"/>
    </source>
</evidence>
<evidence type="ECO:0000259" key="8">
    <source>
        <dbReference type="PROSITE" id="PS51007"/>
    </source>
</evidence>
<evidence type="ECO:0000256" key="5">
    <source>
        <dbReference type="ARBA" id="ARBA00023004"/>
    </source>
</evidence>
<evidence type="ECO:0000313" key="10">
    <source>
        <dbReference type="Proteomes" id="UP000253209"/>
    </source>
</evidence>
<protein>
    <submittedName>
        <fullName evidence="9">Cytochrome C</fullName>
    </submittedName>
</protein>
<proteinExistence type="predicted"/>
<dbReference type="InterPro" id="IPR036909">
    <property type="entry name" value="Cyt_c-like_dom_sf"/>
</dbReference>
<dbReference type="OrthoDB" id="9814063at2"/>
<evidence type="ECO:0000256" key="7">
    <source>
        <dbReference type="SAM" id="SignalP"/>
    </source>
</evidence>
<feature type="binding site" description="covalent" evidence="6">
    <location>
        <position position="111"/>
    </location>
    <ligand>
        <name>heme c</name>
        <dbReference type="ChEBI" id="CHEBI:61717"/>
    </ligand>
</feature>
<organism evidence="9 10">
    <name type="scientific">Mucilaginibacter hurinus</name>
    <dbReference type="NCBI Taxonomy" id="2201324"/>
    <lineage>
        <taxon>Bacteria</taxon>
        <taxon>Pseudomonadati</taxon>
        <taxon>Bacteroidota</taxon>
        <taxon>Sphingobacteriia</taxon>
        <taxon>Sphingobacteriales</taxon>
        <taxon>Sphingobacteriaceae</taxon>
        <taxon>Mucilaginibacter</taxon>
    </lineage>
</organism>
<keyword evidence="2 6" id="KW-0349">Heme</keyword>
<keyword evidence="3 6" id="KW-0479">Metal-binding</keyword>
<keyword evidence="1" id="KW-0813">Transport</keyword>
<comment type="caution">
    <text evidence="9">The sequence shown here is derived from an EMBL/GenBank/DDBJ whole genome shotgun (WGS) entry which is preliminary data.</text>
</comment>
<gene>
    <name evidence="9" type="ORF">DJ568_11470</name>
</gene>
<accession>A0A367GN29</accession>
<dbReference type="GO" id="GO:0009055">
    <property type="term" value="F:electron transfer activity"/>
    <property type="evidence" value="ECO:0007669"/>
    <property type="project" value="InterPro"/>
</dbReference>
<dbReference type="PRINTS" id="PR00606">
    <property type="entry name" value="CYTCHROMECID"/>
</dbReference>
<evidence type="ECO:0000256" key="4">
    <source>
        <dbReference type="ARBA" id="ARBA00022982"/>
    </source>
</evidence>
<dbReference type="RefSeq" id="WP_114005424.1">
    <property type="nucleotide sequence ID" value="NZ_QGDC01000006.1"/>
</dbReference>
<sequence length="134" mass="14901">MLRLCLLSFLVILCVVACEPGKEKKENAKSTVDYLRVIPGQDEPIPAKAIQKGKVLIAYSDCYTCHKEEERSFGPAFKDVARRYPANKLFQQMLAQKIIAGGKGSWGNAVMLAHPRLSVKDAEDMAAYILSLDR</sequence>
<reference evidence="9 10" key="1">
    <citation type="submission" date="2018-05" db="EMBL/GenBank/DDBJ databases">
        <title>Mucilaginibacter hurinus sp. nov., isolated from briquette warehouse soil.</title>
        <authorList>
            <person name="Choi L."/>
        </authorList>
    </citation>
    <scope>NUCLEOTIDE SEQUENCE [LARGE SCALE GENOMIC DNA]</scope>
    <source>
        <strain evidence="9 10">ZR32</strain>
    </source>
</reference>
<evidence type="ECO:0000256" key="6">
    <source>
        <dbReference type="PIRSR" id="PIRSR602324-1"/>
    </source>
</evidence>
<dbReference type="EMBL" id="QGDC01000006">
    <property type="protein sequence ID" value="RCH54438.1"/>
    <property type="molecule type" value="Genomic_DNA"/>
</dbReference>
<dbReference type="InterPro" id="IPR002324">
    <property type="entry name" value="Cyt_c_ID"/>
</dbReference>
<dbReference type="Pfam" id="PF00034">
    <property type="entry name" value="Cytochrom_C"/>
    <property type="match status" value="1"/>
</dbReference>
<dbReference type="GO" id="GO:0020037">
    <property type="term" value="F:heme binding"/>
    <property type="evidence" value="ECO:0007669"/>
    <property type="project" value="InterPro"/>
</dbReference>
<dbReference type="Gene3D" id="1.10.760.10">
    <property type="entry name" value="Cytochrome c-like domain"/>
    <property type="match status" value="1"/>
</dbReference>
<dbReference type="GO" id="GO:0005506">
    <property type="term" value="F:iron ion binding"/>
    <property type="evidence" value="ECO:0007669"/>
    <property type="project" value="InterPro"/>
</dbReference>
<dbReference type="InterPro" id="IPR009056">
    <property type="entry name" value="Cyt_c-like_dom"/>
</dbReference>
<feature type="binding site" description="covalent" evidence="6">
    <location>
        <position position="62"/>
    </location>
    <ligand>
        <name>heme c</name>
        <dbReference type="ChEBI" id="CHEBI:61717"/>
    </ligand>
</feature>
<dbReference type="Proteomes" id="UP000253209">
    <property type="component" value="Unassembled WGS sequence"/>
</dbReference>
<name>A0A367GN29_9SPHI</name>
<evidence type="ECO:0000256" key="1">
    <source>
        <dbReference type="ARBA" id="ARBA00022448"/>
    </source>
</evidence>
<feature type="chain" id="PRO_5016743371" evidence="7">
    <location>
        <begin position="18"/>
        <end position="134"/>
    </location>
</feature>
<feature type="domain" description="Cytochrome c" evidence="8">
    <location>
        <begin position="48"/>
        <end position="133"/>
    </location>
</feature>
<comment type="PTM">
    <text evidence="6">Binds 1 heme c group covalently per subunit.</text>
</comment>
<dbReference type="AlphaFoldDB" id="A0A367GN29"/>
<dbReference type="SUPFAM" id="SSF46626">
    <property type="entry name" value="Cytochrome c"/>
    <property type="match status" value="1"/>
</dbReference>
<keyword evidence="7" id="KW-0732">Signal</keyword>
<dbReference type="PROSITE" id="PS51007">
    <property type="entry name" value="CYTC"/>
    <property type="match status" value="1"/>
</dbReference>